<proteinExistence type="predicted"/>
<feature type="domain" description="DUF1996" evidence="2">
    <location>
        <begin position="37"/>
        <end position="271"/>
    </location>
</feature>
<dbReference type="Proteomes" id="UP000053611">
    <property type="component" value="Unassembled WGS sequence"/>
</dbReference>
<dbReference type="AlphaFoldDB" id="A0A0J0XT65"/>
<organism evidence="3 4">
    <name type="scientific">Cutaneotrichosporon oleaginosum</name>
    <dbReference type="NCBI Taxonomy" id="879819"/>
    <lineage>
        <taxon>Eukaryota</taxon>
        <taxon>Fungi</taxon>
        <taxon>Dikarya</taxon>
        <taxon>Basidiomycota</taxon>
        <taxon>Agaricomycotina</taxon>
        <taxon>Tremellomycetes</taxon>
        <taxon>Trichosporonales</taxon>
        <taxon>Trichosporonaceae</taxon>
        <taxon>Cutaneotrichosporon</taxon>
    </lineage>
</organism>
<feature type="non-terminal residue" evidence="3">
    <location>
        <position position="338"/>
    </location>
</feature>
<dbReference type="STRING" id="879819.A0A0J0XT65"/>
<name>A0A0J0XT65_9TREE</name>
<accession>A0A0J0XT65</accession>
<feature type="signal peptide" evidence="1">
    <location>
        <begin position="1"/>
        <end position="21"/>
    </location>
</feature>
<evidence type="ECO:0000259" key="2">
    <source>
        <dbReference type="Pfam" id="PF09362"/>
    </source>
</evidence>
<evidence type="ECO:0000256" key="1">
    <source>
        <dbReference type="SAM" id="SignalP"/>
    </source>
</evidence>
<feature type="chain" id="PRO_5005245654" description="DUF1996 domain-containing protein" evidence="1">
    <location>
        <begin position="22"/>
        <end position="338"/>
    </location>
</feature>
<dbReference type="EMBL" id="KQ087188">
    <property type="protein sequence ID" value="KLT44278.1"/>
    <property type="molecule type" value="Genomic_DNA"/>
</dbReference>
<dbReference type="PANTHER" id="PTHR43662:SF3">
    <property type="entry name" value="DOMAIN PROTEIN, PUTATIVE (AFU_ORTHOLOGUE AFUA_6G11970)-RELATED"/>
    <property type="match status" value="1"/>
</dbReference>
<keyword evidence="1" id="KW-0732">Signal</keyword>
<dbReference type="InterPro" id="IPR018535">
    <property type="entry name" value="DUF1996"/>
</dbReference>
<dbReference type="Pfam" id="PF09362">
    <property type="entry name" value="DUF1996"/>
    <property type="match status" value="1"/>
</dbReference>
<protein>
    <recommendedName>
        <fullName evidence="2">DUF1996 domain-containing protein</fullName>
    </recommendedName>
</protein>
<evidence type="ECO:0000313" key="3">
    <source>
        <dbReference type="EMBL" id="KLT44278.1"/>
    </source>
</evidence>
<sequence>MLFSVATAALAALSLANPVDAAQFVIPAATLASTRIDPIVNPGTIGGHVHSLMGASNIRDVLNTPEEQLRAQCSSAKVQDDKSSYWVPTLYYIRKDGTYEGMAHQTRVYYTFSDQVTPWPSGMRIVTGDAMNRNMQRSKTRGIKMDFAALPRDKWEIYLPNTTTHPGFPGGPRAGIAFPSCGWANQSLDSDDHWSHLAWPIKTGGGTIWEAPDSFECPASHPIRYPGLFIETNYYPSPAQEAEWGTRSNHFIFSNGDMLGTSYHADFVNGWKPEVLAQALKTCNVGENLAACAAFQAGGTDDTTKNNCRFQGMIPAEQNGYQEPLQHLPGCNPEWPAD</sequence>
<keyword evidence="4" id="KW-1185">Reference proteome</keyword>
<dbReference type="PANTHER" id="PTHR43662">
    <property type="match status" value="1"/>
</dbReference>
<dbReference type="GeneID" id="28980873"/>
<reference evidence="3 4" key="1">
    <citation type="submission" date="2015-03" db="EMBL/GenBank/DDBJ databases">
        <title>Genomics and transcriptomics of the oil-accumulating basidiomycete yeast T. oleaginosus allow insights into substrate utilization and the diverse evolutionary trajectories of mating systems in fungi.</title>
        <authorList>
            <consortium name="DOE Joint Genome Institute"/>
            <person name="Kourist R."/>
            <person name="Kracht O."/>
            <person name="Bracharz F."/>
            <person name="Lipzen A."/>
            <person name="Nolan M."/>
            <person name="Ohm R."/>
            <person name="Grigoriev I."/>
            <person name="Sun S."/>
            <person name="Heitman J."/>
            <person name="Bruck T."/>
            <person name="Nowrousian M."/>
        </authorList>
    </citation>
    <scope>NUCLEOTIDE SEQUENCE [LARGE SCALE GENOMIC DNA]</scope>
    <source>
        <strain evidence="3 4">IBC0246</strain>
    </source>
</reference>
<dbReference type="OrthoDB" id="74764at2759"/>
<evidence type="ECO:0000313" key="4">
    <source>
        <dbReference type="Proteomes" id="UP000053611"/>
    </source>
</evidence>
<gene>
    <name evidence="3" type="ORF">CC85DRAFT_242760</name>
</gene>